<dbReference type="Proteomes" id="UP000308600">
    <property type="component" value="Unassembled WGS sequence"/>
</dbReference>
<proteinExistence type="predicted"/>
<evidence type="ECO:0000313" key="2">
    <source>
        <dbReference type="Proteomes" id="UP000308600"/>
    </source>
</evidence>
<accession>A0ACD3ASC2</accession>
<gene>
    <name evidence="1" type="ORF">BDN72DRAFT_752703</name>
</gene>
<feature type="non-terminal residue" evidence="1">
    <location>
        <position position="106"/>
    </location>
</feature>
<dbReference type="EMBL" id="ML208342">
    <property type="protein sequence ID" value="TFK68858.1"/>
    <property type="molecule type" value="Genomic_DNA"/>
</dbReference>
<keyword evidence="2" id="KW-1185">Reference proteome</keyword>
<reference evidence="1 2" key="1">
    <citation type="journal article" date="2019" name="Nat. Ecol. Evol.">
        <title>Megaphylogeny resolves global patterns of mushroom evolution.</title>
        <authorList>
            <person name="Varga T."/>
            <person name="Krizsan K."/>
            <person name="Foldi C."/>
            <person name="Dima B."/>
            <person name="Sanchez-Garcia M."/>
            <person name="Sanchez-Ramirez S."/>
            <person name="Szollosi G.J."/>
            <person name="Szarkandi J.G."/>
            <person name="Papp V."/>
            <person name="Albert L."/>
            <person name="Andreopoulos W."/>
            <person name="Angelini C."/>
            <person name="Antonin V."/>
            <person name="Barry K.W."/>
            <person name="Bougher N.L."/>
            <person name="Buchanan P."/>
            <person name="Buyck B."/>
            <person name="Bense V."/>
            <person name="Catcheside P."/>
            <person name="Chovatia M."/>
            <person name="Cooper J."/>
            <person name="Damon W."/>
            <person name="Desjardin D."/>
            <person name="Finy P."/>
            <person name="Geml J."/>
            <person name="Haridas S."/>
            <person name="Hughes K."/>
            <person name="Justo A."/>
            <person name="Karasinski D."/>
            <person name="Kautmanova I."/>
            <person name="Kiss B."/>
            <person name="Kocsube S."/>
            <person name="Kotiranta H."/>
            <person name="LaButti K.M."/>
            <person name="Lechner B.E."/>
            <person name="Liimatainen K."/>
            <person name="Lipzen A."/>
            <person name="Lukacs Z."/>
            <person name="Mihaltcheva S."/>
            <person name="Morgado L.N."/>
            <person name="Niskanen T."/>
            <person name="Noordeloos M.E."/>
            <person name="Ohm R.A."/>
            <person name="Ortiz-Santana B."/>
            <person name="Ovrebo C."/>
            <person name="Racz N."/>
            <person name="Riley R."/>
            <person name="Savchenko A."/>
            <person name="Shiryaev A."/>
            <person name="Soop K."/>
            <person name="Spirin V."/>
            <person name="Szebenyi C."/>
            <person name="Tomsovsky M."/>
            <person name="Tulloss R.E."/>
            <person name="Uehling J."/>
            <person name="Grigoriev I.V."/>
            <person name="Vagvolgyi C."/>
            <person name="Papp T."/>
            <person name="Martin F.M."/>
            <person name="Miettinen O."/>
            <person name="Hibbett D.S."/>
            <person name="Nagy L.G."/>
        </authorList>
    </citation>
    <scope>NUCLEOTIDE SEQUENCE [LARGE SCALE GENOMIC DNA]</scope>
    <source>
        <strain evidence="1 2">NL-1719</strain>
    </source>
</reference>
<organism evidence="1 2">
    <name type="scientific">Pluteus cervinus</name>
    <dbReference type="NCBI Taxonomy" id="181527"/>
    <lineage>
        <taxon>Eukaryota</taxon>
        <taxon>Fungi</taxon>
        <taxon>Dikarya</taxon>
        <taxon>Basidiomycota</taxon>
        <taxon>Agaricomycotina</taxon>
        <taxon>Agaricomycetes</taxon>
        <taxon>Agaricomycetidae</taxon>
        <taxon>Agaricales</taxon>
        <taxon>Pluteineae</taxon>
        <taxon>Pluteaceae</taxon>
        <taxon>Pluteus</taxon>
    </lineage>
</organism>
<name>A0ACD3ASC2_9AGAR</name>
<protein>
    <submittedName>
        <fullName evidence="1">CheY-like protein</fullName>
    </submittedName>
</protein>
<feature type="non-terminal residue" evidence="1">
    <location>
        <position position="1"/>
    </location>
</feature>
<evidence type="ECO:0000313" key="1">
    <source>
        <dbReference type="EMBL" id="TFK68858.1"/>
    </source>
</evidence>
<sequence length="106" mass="11531">PVWTNPPRVLLVDGDAVSRKLGSKFLKLLGCAIDVAVDGVNAIDKMKESRGEEGESGYDLMLMDIVMPKLDGISAASLIRKFDDHTPIISMASNSRPAEIMTYYSS</sequence>